<proteinExistence type="inferred from homology"/>
<dbReference type="PANTHER" id="PTHR20883">
    <property type="entry name" value="PHYTANOYL-COA DIOXYGENASE DOMAIN CONTAINING 1"/>
    <property type="match status" value="1"/>
</dbReference>
<dbReference type="STRING" id="133381.A0A2T9ZIR9"/>
<dbReference type="EMBL" id="MBFS01000122">
    <property type="protein sequence ID" value="PVV04452.1"/>
    <property type="molecule type" value="Genomic_DNA"/>
</dbReference>
<dbReference type="PANTHER" id="PTHR20883:SF15">
    <property type="entry name" value="PHYTANOYL-COA DIOXYGENASE DOMAIN-CONTAINING PROTEIN 1"/>
    <property type="match status" value="1"/>
</dbReference>
<protein>
    <recommendedName>
        <fullName evidence="7">Fe2OG dioxygenase domain-containing protein</fullName>
    </recommendedName>
</protein>
<evidence type="ECO:0000256" key="3">
    <source>
        <dbReference type="ARBA" id="ARBA00022723"/>
    </source>
</evidence>
<dbReference type="Proteomes" id="UP000245609">
    <property type="component" value="Unassembled WGS sequence"/>
</dbReference>
<comment type="similarity">
    <text evidence="2">Belongs to the PhyH family.</text>
</comment>
<reference evidence="5 6" key="1">
    <citation type="journal article" date="2018" name="MBio">
        <title>Comparative Genomics Reveals the Core Gene Toolbox for the Fungus-Insect Symbiosis.</title>
        <authorList>
            <person name="Wang Y."/>
            <person name="Stata M."/>
            <person name="Wang W."/>
            <person name="Stajich J.E."/>
            <person name="White M.M."/>
            <person name="Moncalvo J.M."/>
        </authorList>
    </citation>
    <scope>NUCLEOTIDE SEQUENCE [LARGE SCALE GENOMIC DNA]</scope>
    <source>
        <strain evidence="5 6">SC-DP-2</strain>
    </source>
</reference>
<comment type="cofactor">
    <cofactor evidence="1">
        <name>Fe cation</name>
        <dbReference type="ChEBI" id="CHEBI:24875"/>
    </cofactor>
</comment>
<name>A0A2T9ZIR9_9FUNG</name>
<dbReference type="GO" id="GO:0046872">
    <property type="term" value="F:metal ion binding"/>
    <property type="evidence" value="ECO:0007669"/>
    <property type="project" value="UniProtKB-KW"/>
</dbReference>
<dbReference type="Pfam" id="PF05721">
    <property type="entry name" value="PhyH"/>
    <property type="match status" value="1"/>
</dbReference>
<sequence length="308" mass="34460">MASTLSPEVVEQTVQFVSIYPCSMLLCGYLTYTPNSSPIPEEVAMLRKEAERLLKELDVSTHPMTTFSTGTKGREHIGDSYFLDSWDKISYFFEEGAIKDEELAVEKEKAVNKIGHSLHELSAPFKQISHSSKVKQIASALGLKNPIILQSMLIFKQPEIGGLVPPHQDSSFLYTEPPSARGFWFALEDCTLSNGCLEYIPGSQTVPVRQRFVRKADNSGTEFIDLPGSEASADAWKNVDESKYVPIEVKSGSLVLIHGNMIHRSSPNLSSSSRWIYTFHCIEGDYPYDSKNWLQPSEGKHLTKLYDA</sequence>
<dbReference type="SUPFAM" id="SSF51197">
    <property type="entry name" value="Clavaminate synthase-like"/>
    <property type="match status" value="1"/>
</dbReference>
<dbReference type="Gene3D" id="2.60.120.620">
    <property type="entry name" value="q2cbj1_9rhob like domain"/>
    <property type="match status" value="1"/>
</dbReference>
<keyword evidence="4" id="KW-0408">Iron</keyword>
<keyword evidence="3" id="KW-0479">Metal-binding</keyword>
<evidence type="ECO:0000256" key="2">
    <source>
        <dbReference type="ARBA" id="ARBA00005830"/>
    </source>
</evidence>
<evidence type="ECO:0000313" key="6">
    <source>
        <dbReference type="Proteomes" id="UP000245609"/>
    </source>
</evidence>
<evidence type="ECO:0000256" key="4">
    <source>
        <dbReference type="ARBA" id="ARBA00023004"/>
    </source>
</evidence>
<dbReference type="OrthoDB" id="445007at2759"/>
<organism evidence="5 6">
    <name type="scientific">Smittium megazygosporum</name>
    <dbReference type="NCBI Taxonomy" id="133381"/>
    <lineage>
        <taxon>Eukaryota</taxon>
        <taxon>Fungi</taxon>
        <taxon>Fungi incertae sedis</taxon>
        <taxon>Zoopagomycota</taxon>
        <taxon>Kickxellomycotina</taxon>
        <taxon>Harpellomycetes</taxon>
        <taxon>Harpellales</taxon>
        <taxon>Legeriomycetaceae</taxon>
        <taxon>Smittium</taxon>
    </lineage>
</organism>
<evidence type="ECO:0000256" key="1">
    <source>
        <dbReference type="ARBA" id="ARBA00001962"/>
    </source>
</evidence>
<dbReference type="AlphaFoldDB" id="A0A2T9ZIR9"/>
<dbReference type="InterPro" id="IPR008775">
    <property type="entry name" value="Phytyl_CoA_dOase-like"/>
</dbReference>
<evidence type="ECO:0008006" key="7">
    <source>
        <dbReference type="Google" id="ProtNLM"/>
    </source>
</evidence>
<keyword evidence="6" id="KW-1185">Reference proteome</keyword>
<evidence type="ECO:0000313" key="5">
    <source>
        <dbReference type="EMBL" id="PVV04452.1"/>
    </source>
</evidence>
<gene>
    <name evidence="5" type="ORF">BB560_001050</name>
</gene>
<comment type="caution">
    <text evidence="5">The sequence shown here is derived from an EMBL/GenBank/DDBJ whole genome shotgun (WGS) entry which is preliminary data.</text>
</comment>
<accession>A0A2T9ZIR9</accession>